<evidence type="ECO:0000259" key="6">
    <source>
        <dbReference type="Pfam" id="PF13505"/>
    </source>
</evidence>
<dbReference type="InterPro" id="IPR027385">
    <property type="entry name" value="Beta-barrel_OMP"/>
</dbReference>
<dbReference type="Gene3D" id="2.40.160.20">
    <property type="match status" value="1"/>
</dbReference>
<name>A0ABY8LIG1_9RHOB</name>
<evidence type="ECO:0000256" key="2">
    <source>
        <dbReference type="ARBA" id="ARBA00022729"/>
    </source>
</evidence>
<dbReference type="SUPFAM" id="SSF56925">
    <property type="entry name" value="OMPA-like"/>
    <property type="match status" value="1"/>
</dbReference>
<evidence type="ECO:0000256" key="1">
    <source>
        <dbReference type="ARBA" id="ARBA00004370"/>
    </source>
</evidence>
<feature type="domain" description="Outer membrane protein beta-barrel" evidence="6">
    <location>
        <begin position="14"/>
        <end position="198"/>
    </location>
</feature>
<sequence>MTHFRKSLTALPMLLLAGAASAQDWAGRYWGGELSFGAGSSAYKQDFLATSKTEIDASGGMIGAVYGHNWQTGNRVWGYEADLSVGSFEGSATAPAPICSGLGPCSSELSTLVTLRGRIGIALDNGLLPFATAGLAVGQVEIRADEFACDAEPCATDGTKVGIVVGGGVEYPFRETWNLRGQVQYINLGEEELDGSGPTGTVSAELSYIRVNLGFTRRF</sequence>
<dbReference type="EMBL" id="CP122537">
    <property type="protein sequence ID" value="WGH79925.1"/>
    <property type="molecule type" value="Genomic_DNA"/>
</dbReference>
<keyword evidence="3" id="KW-0472">Membrane</keyword>
<dbReference type="RefSeq" id="WP_279966922.1">
    <property type="nucleotide sequence ID" value="NZ_CP122537.1"/>
</dbReference>
<comment type="subcellular location">
    <subcellularLocation>
        <location evidence="1">Membrane</location>
    </subcellularLocation>
</comment>
<organism evidence="7 8">
    <name type="scientific">Jannaschia ovalis</name>
    <dbReference type="NCBI Taxonomy" id="3038773"/>
    <lineage>
        <taxon>Bacteria</taxon>
        <taxon>Pseudomonadati</taxon>
        <taxon>Pseudomonadota</taxon>
        <taxon>Alphaproteobacteria</taxon>
        <taxon>Rhodobacterales</taxon>
        <taxon>Roseobacteraceae</taxon>
        <taxon>Jannaschia</taxon>
    </lineage>
</organism>
<comment type="similarity">
    <text evidence="4">Belongs to the Omp25/RopB family.</text>
</comment>
<proteinExistence type="inferred from homology"/>
<reference evidence="7 8" key="1">
    <citation type="submission" date="2023-04" db="EMBL/GenBank/DDBJ databases">
        <title>Jannaschia ovalis sp. nov., a marine bacterium isolated from sea tidal flat.</title>
        <authorList>
            <person name="Kwon D.Y."/>
            <person name="Kim J.-J."/>
        </authorList>
    </citation>
    <scope>NUCLEOTIDE SEQUENCE [LARGE SCALE GENOMIC DNA]</scope>
    <source>
        <strain evidence="7 8">GRR-S6-38</strain>
    </source>
</reference>
<keyword evidence="2 5" id="KW-0732">Signal</keyword>
<keyword evidence="8" id="KW-1185">Reference proteome</keyword>
<evidence type="ECO:0000256" key="4">
    <source>
        <dbReference type="ARBA" id="ARBA00038306"/>
    </source>
</evidence>
<accession>A0ABY8LIG1</accession>
<evidence type="ECO:0000256" key="5">
    <source>
        <dbReference type="SAM" id="SignalP"/>
    </source>
</evidence>
<evidence type="ECO:0000313" key="7">
    <source>
        <dbReference type="EMBL" id="WGH79925.1"/>
    </source>
</evidence>
<gene>
    <name evidence="7" type="ORF">P8627_06605</name>
</gene>
<dbReference type="PANTHER" id="PTHR34001:SF3">
    <property type="entry name" value="BLL7405 PROTEIN"/>
    <property type="match status" value="1"/>
</dbReference>
<feature type="signal peptide" evidence="5">
    <location>
        <begin position="1"/>
        <end position="22"/>
    </location>
</feature>
<protein>
    <submittedName>
        <fullName evidence="7">Outer membrane beta-barrel protein</fullName>
    </submittedName>
</protein>
<dbReference type="Proteomes" id="UP001243420">
    <property type="component" value="Chromosome"/>
</dbReference>
<dbReference type="InterPro" id="IPR011250">
    <property type="entry name" value="OMP/PagP_B-barrel"/>
</dbReference>
<dbReference type="PANTHER" id="PTHR34001">
    <property type="entry name" value="BLL7405 PROTEIN"/>
    <property type="match status" value="1"/>
</dbReference>
<dbReference type="InterPro" id="IPR051692">
    <property type="entry name" value="OMP-like"/>
</dbReference>
<dbReference type="Pfam" id="PF13505">
    <property type="entry name" value="OMP_b-brl"/>
    <property type="match status" value="1"/>
</dbReference>
<evidence type="ECO:0000256" key="3">
    <source>
        <dbReference type="ARBA" id="ARBA00023136"/>
    </source>
</evidence>
<feature type="chain" id="PRO_5045308063" evidence="5">
    <location>
        <begin position="23"/>
        <end position="219"/>
    </location>
</feature>
<evidence type="ECO:0000313" key="8">
    <source>
        <dbReference type="Proteomes" id="UP001243420"/>
    </source>
</evidence>